<proteinExistence type="predicted"/>
<name>A0ABQ2BZN5_9FLAO</name>
<protein>
    <recommendedName>
        <fullName evidence="3">VWFA domain-containing protein</fullName>
    </recommendedName>
</protein>
<evidence type="ECO:0000313" key="1">
    <source>
        <dbReference type="EMBL" id="GGI56973.1"/>
    </source>
</evidence>
<keyword evidence="2" id="KW-1185">Reference proteome</keyword>
<comment type="caution">
    <text evidence="1">The sequence shown here is derived from an EMBL/GenBank/DDBJ whole genome shotgun (WGS) entry which is preliminary data.</text>
</comment>
<reference evidence="2" key="1">
    <citation type="journal article" date="2019" name="Int. J. Syst. Evol. Microbiol.">
        <title>The Global Catalogue of Microorganisms (GCM) 10K type strain sequencing project: providing services to taxonomists for standard genome sequencing and annotation.</title>
        <authorList>
            <consortium name="The Broad Institute Genomics Platform"/>
            <consortium name="The Broad Institute Genome Sequencing Center for Infectious Disease"/>
            <person name="Wu L."/>
            <person name="Ma J."/>
        </authorList>
    </citation>
    <scope>NUCLEOTIDE SEQUENCE [LARGE SCALE GENOMIC DNA]</scope>
    <source>
        <strain evidence="2">CCM 8681</strain>
    </source>
</reference>
<evidence type="ECO:0008006" key="3">
    <source>
        <dbReference type="Google" id="ProtNLM"/>
    </source>
</evidence>
<gene>
    <name evidence="1" type="ORF">GCM10011444_12820</name>
</gene>
<sequence>MNIQKYFTLSILMSACIYFMSCEKDVKSSTIEGSKKEVVNQTSKCPNYILKEKDNNLNISVLLDLSDRIKNPKTKLKDSAYLSSLAYAFVNHVKRKKVILLEDRIQLFFNPEPTDERINSIAEKLKVRFSKGTSRSQLEETLKLYSEYPSQLYNLAQEDAKIAGGYPGSDLWRFFKDNINDYCIDECHRNIVVILTDGYMYYDKTVMKEDNKTSYLTPRSLNALKLNTSNWENDFKTRQLGFIPANKNLNDLEVLVIGITSQNDNNPYAKDIIELYWSDWLKSMNVKNFKIKNADLPSSIEKVISDFINN</sequence>
<evidence type="ECO:0000313" key="2">
    <source>
        <dbReference type="Proteomes" id="UP000624701"/>
    </source>
</evidence>
<dbReference type="EMBL" id="BMDQ01000001">
    <property type="protein sequence ID" value="GGI56973.1"/>
    <property type="molecule type" value="Genomic_DNA"/>
</dbReference>
<dbReference type="Proteomes" id="UP000624701">
    <property type="component" value="Unassembled WGS sequence"/>
</dbReference>
<organism evidence="1 2">
    <name type="scientific">Winogradskyella haliclonae</name>
    <dbReference type="NCBI Taxonomy" id="2048558"/>
    <lineage>
        <taxon>Bacteria</taxon>
        <taxon>Pseudomonadati</taxon>
        <taxon>Bacteroidota</taxon>
        <taxon>Flavobacteriia</taxon>
        <taxon>Flavobacteriales</taxon>
        <taxon>Flavobacteriaceae</taxon>
        <taxon>Winogradskyella</taxon>
    </lineage>
</organism>
<dbReference type="PROSITE" id="PS51257">
    <property type="entry name" value="PROKAR_LIPOPROTEIN"/>
    <property type="match status" value="1"/>
</dbReference>
<accession>A0ABQ2BZN5</accession>
<dbReference type="RefSeq" id="WP_188373858.1">
    <property type="nucleotide sequence ID" value="NZ_BMDQ01000001.1"/>
</dbReference>